<feature type="transmembrane region" description="Helical" evidence="7">
    <location>
        <begin position="165"/>
        <end position="184"/>
    </location>
</feature>
<name>A0ABM9W8R1_9FIRM</name>
<keyword evidence="5 7" id="KW-1133">Transmembrane helix</keyword>
<proteinExistence type="predicted"/>
<feature type="transmembrane region" description="Helical" evidence="7">
    <location>
        <begin position="134"/>
        <end position="159"/>
    </location>
</feature>
<feature type="transmembrane region" description="Helical" evidence="7">
    <location>
        <begin position="231"/>
        <end position="248"/>
    </location>
</feature>
<feature type="transmembrane region" description="Helical" evidence="7">
    <location>
        <begin position="44"/>
        <end position="62"/>
    </location>
</feature>
<evidence type="ECO:0000313" key="10">
    <source>
        <dbReference type="Proteomes" id="UP000245702"/>
    </source>
</evidence>
<evidence type="ECO:0000259" key="8">
    <source>
        <dbReference type="PROSITE" id="PS50850"/>
    </source>
</evidence>
<dbReference type="Proteomes" id="UP000245702">
    <property type="component" value="Unassembled WGS sequence"/>
</dbReference>
<dbReference type="PANTHER" id="PTHR11662:SF399">
    <property type="entry name" value="FI19708P1-RELATED"/>
    <property type="match status" value="1"/>
</dbReference>
<dbReference type="InterPro" id="IPR011701">
    <property type="entry name" value="MFS"/>
</dbReference>
<evidence type="ECO:0000256" key="7">
    <source>
        <dbReference type="SAM" id="Phobius"/>
    </source>
</evidence>
<organism evidence="9 10">
    <name type="scientific">Sporomusa sphaeroides DSM 2875</name>
    <dbReference type="NCBI Taxonomy" id="1337886"/>
    <lineage>
        <taxon>Bacteria</taxon>
        <taxon>Bacillati</taxon>
        <taxon>Bacillota</taxon>
        <taxon>Negativicutes</taxon>
        <taxon>Selenomonadales</taxon>
        <taxon>Sporomusaceae</taxon>
        <taxon>Sporomusa</taxon>
    </lineage>
</organism>
<dbReference type="InterPro" id="IPR050382">
    <property type="entry name" value="MFS_Na/Anion_cotransporter"/>
</dbReference>
<feature type="transmembrane region" description="Helical" evidence="7">
    <location>
        <begin position="74"/>
        <end position="92"/>
    </location>
</feature>
<feature type="transmembrane region" description="Helical" evidence="7">
    <location>
        <begin position="268"/>
        <end position="287"/>
    </location>
</feature>
<comment type="subcellular location">
    <subcellularLocation>
        <location evidence="1">Cell membrane</location>
        <topology evidence="1">Multi-pass membrane protein</topology>
    </subcellularLocation>
</comment>
<dbReference type="PANTHER" id="PTHR11662">
    <property type="entry name" value="SOLUTE CARRIER FAMILY 17"/>
    <property type="match status" value="1"/>
</dbReference>
<dbReference type="Pfam" id="PF07690">
    <property type="entry name" value="MFS_1"/>
    <property type="match status" value="1"/>
</dbReference>
<evidence type="ECO:0000313" key="9">
    <source>
        <dbReference type="EMBL" id="CVK21489.1"/>
    </source>
</evidence>
<feature type="transmembrane region" description="Helical" evidence="7">
    <location>
        <begin position="6"/>
        <end position="32"/>
    </location>
</feature>
<evidence type="ECO:0000256" key="6">
    <source>
        <dbReference type="ARBA" id="ARBA00023136"/>
    </source>
</evidence>
<dbReference type="CDD" id="cd17319">
    <property type="entry name" value="MFS_ExuT_GudP_like"/>
    <property type="match status" value="1"/>
</dbReference>
<keyword evidence="6 7" id="KW-0472">Membrane</keyword>
<dbReference type="Gene3D" id="1.20.1250.20">
    <property type="entry name" value="MFS general substrate transporter like domains"/>
    <property type="match status" value="2"/>
</dbReference>
<evidence type="ECO:0000256" key="3">
    <source>
        <dbReference type="ARBA" id="ARBA00022475"/>
    </source>
</evidence>
<dbReference type="InterPro" id="IPR036259">
    <property type="entry name" value="MFS_trans_sf"/>
</dbReference>
<dbReference type="EMBL" id="FCOW01000036">
    <property type="protein sequence ID" value="CVK21489.1"/>
    <property type="molecule type" value="Genomic_DNA"/>
</dbReference>
<evidence type="ECO:0000256" key="4">
    <source>
        <dbReference type="ARBA" id="ARBA00022692"/>
    </source>
</evidence>
<feature type="transmembrane region" description="Helical" evidence="7">
    <location>
        <begin position="394"/>
        <end position="412"/>
    </location>
</feature>
<feature type="transmembrane region" description="Helical" evidence="7">
    <location>
        <begin position="299"/>
        <end position="318"/>
    </location>
</feature>
<gene>
    <name evidence="9" type="primary">sauU_3</name>
    <name evidence="9" type="ORF">SSPH_04181</name>
</gene>
<evidence type="ECO:0000256" key="2">
    <source>
        <dbReference type="ARBA" id="ARBA00022448"/>
    </source>
</evidence>
<evidence type="ECO:0000256" key="5">
    <source>
        <dbReference type="ARBA" id="ARBA00022989"/>
    </source>
</evidence>
<evidence type="ECO:0000256" key="1">
    <source>
        <dbReference type="ARBA" id="ARBA00004651"/>
    </source>
</evidence>
<dbReference type="InterPro" id="IPR000849">
    <property type="entry name" value="Sugar_P_transporter"/>
</dbReference>
<comment type="caution">
    <text evidence="9">The sequence shown here is derived from an EMBL/GenBank/DDBJ whole genome shotgun (WGS) entry which is preliminary data.</text>
</comment>
<keyword evidence="2" id="KW-0813">Transport</keyword>
<dbReference type="PROSITE" id="PS50850">
    <property type="entry name" value="MFS"/>
    <property type="match status" value="1"/>
</dbReference>
<feature type="transmembrane region" description="Helical" evidence="7">
    <location>
        <begin position="324"/>
        <end position="347"/>
    </location>
</feature>
<feature type="domain" description="Major facilitator superfamily (MFS) profile" evidence="8">
    <location>
        <begin position="8"/>
        <end position="417"/>
    </location>
</feature>
<dbReference type="SUPFAM" id="SSF103473">
    <property type="entry name" value="MFS general substrate transporter"/>
    <property type="match status" value="1"/>
</dbReference>
<sequence length="433" mass="47834">MWGYRHVILIVLWLVYIINYFDRISVLTFLPLIRADLDLSHEQIGFAASIFFFAYAVAQVSAGYLADKIGSKRVMYLAIVVFTAVTFVTGLVRNYTQFILLRLGLGLGEGHHFSPANKTISDWFPKSEKGRATAFFSTTWAFAPAIIPVLITYIAAAMGGSWREIFFVLAIPGLVGIAILWYFVSDKPEEMLAKGRLSQEEYDYIKSGLVTADEDNVKKLGIGVIIKDPSLWLYSLQLFCLLAIYWGSTSWISSFLFEQHGFSLKTMGLLASLPYAVAIISTMLGGTLMDKVFHRTKPVALISFLAAIPILIYMGQIPKGSTNLLILMLILNGFFVNMVWGVIYAYPQMRYPKEVIGSAVGLTNGLGQLGAFISPLAAGYLVHKTAAGISYDNVFLMFAGFAAVAALVTFFLKEEPFVIKEDDGNKQEASASL</sequence>
<dbReference type="PIRSF" id="PIRSF002808">
    <property type="entry name" value="Hexose_phosphate_transp"/>
    <property type="match status" value="1"/>
</dbReference>
<protein>
    <submittedName>
        <fullName evidence="9">Sulfoacetate transporter SauU</fullName>
    </submittedName>
</protein>
<feature type="transmembrane region" description="Helical" evidence="7">
    <location>
        <begin position="359"/>
        <end position="382"/>
    </location>
</feature>
<keyword evidence="10" id="KW-1185">Reference proteome</keyword>
<dbReference type="InterPro" id="IPR020846">
    <property type="entry name" value="MFS_dom"/>
</dbReference>
<reference evidence="9 10" key="1">
    <citation type="submission" date="2016-01" db="EMBL/GenBank/DDBJ databases">
        <authorList>
            <person name="Brown R."/>
        </authorList>
    </citation>
    <scope>NUCLEOTIDE SEQUENCE [LARGE SCALE GENOMIC DNA]</scope>
    <source>
        <strain evidence="9">Sporomusa sphaeroides DSM 2875</strain>
    </source>
</reference>
<keyword evidence="3" id="KW-1003">Cell membrane</keyword>
<accession>A0ABM9W8R1</accession>
<keyword evidence="4 7" id="KW-0812">Transmembrane</keyword>